<dbReference type="Proteomes" id="UP001310022">
    <property type="component" value="Unassembled WGS sequence"/>
</dbReference>
<name>A0AAN4VWM9_9BACT</name>
<evidence type="ECO:0000313" key="1">
    <source>
        <dbReference type="EMBL" id="GJM61469.1"/>
    </source>
</evidence>
<dbReference type="Gene3D" id="3.40.50.150">
    <property type="entry name" value="Vaccinia Virus protein VP39"/>
    <property type="match status" value="1"/>
</dbReference>
<protein>
    <submittedName>
        <fullName evidence="1">Uncharacterized protein</fullName>
    </submittedName>
</protein>
<dbReference type="Pfam" id="PF13578">
    <property type="entry name" value="Methyltransf_24"/>
    <property type="match status" value="1"/>
</dbReference>
<organism evidence="1 2">
    <name type="scientific">Persicobacter diffluens</name>
    <dbReference type="NCBI Taxonomy" id="981"/>
    <lineage>
        <taxon>Bacteria</taxon>
        <taxon>Pseudomonadati</taxon>
        <taxon>Bacteroidota</taxon>
        <taxon>Cytophagia</taxon>
        <taxon>Cytophagales</taxon>
        <taxon>Persicobacteraceae</taxon>
        <taxon>Persicobacter</taxon>
    </lineage>
</organism>
<dbReference type="InterPro" id="IPR029063">
    <property type="entry name" value="SAM-dependent_MTases_sf"/>
</dbReference>
<dbReference type="RefSeq" id="WP_338237010.1">
    <property type="nucleotide sequence ID" value="NZ_BQKE01000001.1"/>
</dbReference>
<dbReference type="AlphaFoldDB" id="A0AAN4VWM9"/>
<evidence type="ECO:0000313" key="2">
    <source>
        <dbReference type="Proteomes" id="UP001310022"/>
    </source>
</evidence>
<gene>
    <name evidence="1" type="ORF">PEDI_20210</name>
</gene>
<sequence length="215" mass="24898">MSIIKKILRTNRFSAAALNIYFLNRFYLKPKGWTESRFLGQSINGEGDPIPWFTYPMIHFLSNRITKEHRVFEFGMGNSTRWFAARSKEVVAVDHDKGYFNFISPKLEQLPNVKCALREDVREGYPNYLSGQEEDFDIIVVDGRNRNKCAEKALKSLSARGVIIWDNAEREEYQKGIAHLREAGFKQLDFSGHAPINFQECVTSIFYRANNCLDI</sequence>
<keyword evidence="2" id="KW-1185">Reference proteome</keyword>
<proteinExistence type="predicted"/>
<comment type="caution">
    <text evidence="1">The sequence shown here is derived from an EMBL/GenBank/DDBJ whole genome shotgun (WGS) entry which is preliminary data.</text>
</comment>
<accession>A0AAN4VWM9</accession>
<reference evidence="1 2" key="1">
    <citation type="submission" date="2021-12" db="EMBL/GenBank/DDBJ databases">
        <title>Genome sequencing of bacteria with rrn-lacking chromosome and rrn-plasmid.</title>
        <authorList>
            <person name="Anda M."/>
            <person name="Iwasaki W."/>
        </authorList>
    </citation>
    <scope>NUCLEOTIDE SEQUENCE [LARGE SCALE GENOMIC DNA]</scope>
    <source>
        <strain evidence="1 2">NBRC 15940</strain>
    </source>
</reference>
<dbReference type="EMBL" id="BQKE01000001">
    <property type="protein sequence ID" value="GJM61469.1"/>
    <property type="molecule type" value="Genomic_DNA"/>
</dbReference>
<dbReference type="SUPFAM" id="SSF53335">
    <property type="entry name" value="S-adenosyl-L-methionine-dependent methyltransferases"/>
    <property type="match status" value="1"/>
</dbReference>